<protein>
    <submittedName>
        <fullName evidence="1">Uncharacterized protein</fullName>
    </submittedName>
</protein>
<evidence type="ECO:0000313" key="2">
    <source>
        <dbReference type="Proteomes" id="UP001157502"/>
    </source>
</evidence>
<accession>A0ACC2GUJ1</accession>
<evidence type="ECO:0000313" key="1">
    <source>
        <dbReference type="EMBL" id="KAJ8007073.1"/>
    </source>
</evidence>
<organism evidence="1 2">
    <name type="scientific">Dallia pectoralis</name>
    <name type="common">Alaska blackfish</name>
    <dbReference type="NCBI Taxonomy" id="75939"/>
    <lineage>
        <taxon>Eukaryota</taxon>
        <taxon>Metazoa</taxon>
        <taxon>Chordata</taxon>
        <taxon>Craniata</taxon>
        <taxon>Vertebrata</taxon>
        <taxon>Euteleostomi</taxon>
        <taxon>Actinopterygii</taxon>
        <taxon>Neopterygii</taxon>
        <taxon>Teleostei</taxon>
        <taxon>Protacanthopterygii</taxon>
        <taxon>Esociformes</taxon>
        <taxon>Umbridae</taxon>
        <taxon>Dallia</taxon>
    </lineage>
</organism>
<gene>
    <name evidence="1" type="ORF">DPEC_G00113780</name>
</gene>
<sequence length="80" mass="8999">MTSLHSLRQVPQVWFGVRMDLCSWKEINYSARPVSDQTPAALERVARMGTVNAAQEAMPVKDAITSHFTTEDAVSWQHLV</sequence>
<proteinExistence type="predicted"/>
<dbReference type="Proteomes" id="UP001157502">
    <property type="component" value="Chromosome 9"/>
</dbReference>
<dbReference type="EMBL" id="CM055736">
    <property type="protein sequence ID" value="KAJ8007073.1"/>
    <property type="molecule type" value="Genomic_DNA"/>
</dbReference>
<keyword evidence="2" id="KW-1185">Reference proteome</keyword>
<reference evidence="1" key="1">
    <citation type="submission" date="2021-05" db="EMBL/GenBank/DDBJ databases">
        <authorList>
            <person name="Pan Q."/>
            <person name="Jouanno E."/>
            <person name="Zahm M."/>
            <person name="Klopp C."/>
            <person name="Cabau C."/>
            <person name="Louis A."/>
            <person name="Berthelot C."/>
            <person name="Parey E."/>
            <person name="Roest Crollius H."/>
            <person name="Montfort J."/>
            <person name="Robinson-Rechavi M."/>
            <person name="Bouchez O."/>
            <person name="Lampietro C."/>
            <person name="Lopez Roques C."/>
            <person name="Donnadieu C."/>
            <person name="Postlethwait J."/>
            <person name="Bobe J."/>
            <person name="Dillon D."/>
            <person name="Chandos A."/>
            <person name="von Hippel F."/>
            <person name="Guiguen Y."/>
        </authorList>
    </citation>
    <scope>NUCLEOTIDE SEQUENCE</scope>
    <source>
        <strain evidence="1">YG-Jan2019</strain>
    </source>
</reference>
<comment type="caution">
    <text evidence="1">The sequence shown here is derived from an EMBL/GenBank/DDBJ whole genome shotgun (WGS) entry which is preliminary data.</text>
</comment>
<name>A0ACC2GUJ1_DALPE</name>